<feature type="binding site" evidence="4">
    <location>
        <position position="439"/>
    </location>
    <ligand>
        <name>(6S)-NADPHX</name>
        <dbReference type="ChEBI" id="CHEBI:64076"/>
    </ligand>
</feature>
<dbReference type="GO" id="GO:0110051">
    <property type="term" value="P:metabolite repair"/>
    <property type="evidence" value="ECO:0007669"/>
    <property type="project" value="TreeGrafter"/>
</dbReference>
<dbReference type="HAMAP" id="MF_01966">
    <property type="entry name" value="NADHX_epimerase"/>
    <property type="match status" value="1"/>
</dbReference>
<dbReference type="PROSITE" id="PS51383">
    <property type="entry name" value="YJEF_C_3"/>
    <property type="match status" value="1"/>
</dbReference>
<dbReference type="GO" id="GO:0052855">
    <property type="term" value="F:ADP-dependent NAD(P)H-hydrate dehydratase activity"/>
    <property type="evidence" value="ECO:0007669"/>
    <property type="project" value="UniProtKB-UniRule"/>
</dbReference>
<evidence type="ECO:0000256" key="5">
    <source>
        <dbReference type="HAMAP-Rule" id="MF_01966"/>
    </source>
</evidence>
<name>A0A8D4VNW6_9GAMM</name>
<dbReference type="KEGG" id="moz:MoryE10_22840"/>
<evidence type="ECO:0000256" key="1">
    <source>
        <dbReference type="ARBA" id="ARBA00022741"/>
    </source>
</evidence>
<feature type="binding site" evidence="4">
    <location>
        <position position="372"/>
    </location>
    <ligand>
        <name>(6S)-NADPHX</name>
        <dbReference type="ChEBI" id="CHEBI:64076"/>
    </ligand>
</feature>
<dbReference type="PANTHER" id="PTHR12592:SF0">
    <property type="entry name" value="ATP-DEPENDENT (S)-NAD(P)H-HYDRATE DEHYDRATASE"/>
    <property type="match status" value="1"/>
</dbReference>
<evidence type="ECO:0000313" key="10">
    <source>
        <dbReference type="Proteomes" id="UP000824988"/>
    </source>
</evidence>
<feature type="binding site" evidence="5">
    <location>
        <position position="169"/>
    </location>
    <ligand>
        <name>K(+)</name>
        <dbReference type="ChEBI" id="CHEBI:29103"/>
    </ligand>
</feature>
<organism evidence="9 10">
    <name type="scientific">Methylogaea oryzae</name>
    <dbReference type="NCBI Taxonomy" id="1295382"/>
    <lineage>
        <taxon>Bacteria</taxon>
        <taxon>Pseudomonadati</taxon>
        <taxon>Pseudomonadota</taxon>
        <taxon>Gammaproteobacteria</taxon>
        <taxon>Methylococcales</taxon>
        <taxon>Methylococcaceae</taxon>
        <taxon>Methylogaea</taxon>
    </lineage>
</organism>
<dbReference type="PROSITE" id="PS01049">
    <property type="entry name" value="YJEF_C_1"/>
    <property type="match status" value="1"/>
</dbReference>
<dbReference type="PANTHER" id="PTHR12592">
    <property type="entry name" value="ATP-DEPENDENT (S)-NAD(P)H-HYDRATE DEHYDRATASE FAMILY MEMBER"/>
    <property type="match status" value="1"/>
</dbReference>
<comment type="similarity">
    <text evidence="6">In the N-terminal section; belongs to the NnrE/AIBP family.</text>
</comment>
<dbReference type="Pfam" id="PF01256">
    <property type="entry name" value="Carb_kinase"/>
    <property type="match status" value="1"/>
</dbReference>
<comment type="catalytic activity">
    <reaction evidence="4 6">
        <text>(6S)-NADHX + ADP = AMP + phosphate + NADH + H(+)</text>
        <dbReference type="Rhea" id="RHEA:32223"/>
        <dbReference type="ChEBI" id="CHEBI:15378"/>
        <dbReference type="ChEBI" id="CHEBI:43474"/>
        <dbReference type="ChEBI" id="CHEBI:57945"/>
        <dbReference type="ChEBI" id="CHEBI:64074"/>
        <dbReference type="ChEBI" id="CHEBI:456215"/>
        <dbReference type="ChEBI" id="CHEBI:456216"/>
        <dbReference type="EC" id="4.2.1.136"/>
    </reaction>
</comment>
<comment type="similarity">
    <text evidence="6">In the C-terminal section; belongs to the NnrD/CARKD family.</text>
</comment>
<protein>
    <recommendedName>
        <fullName evidence="6">Bifunctional NAD(P)H-hydrate repair enzyme</fullName>
    </recommendedName>
    <alternativeName>
        <fullName evidence="6">Nicotinamide nucleotide repair protein</fullName>
    </alternativeName>
    <domain>
        <recommendedName>
            <fullName evidence="6">ADP-dependent (S)-NAD(P)H-hydrate dehydratase</fullName>
            <ecNumber evidence="6">4.2.1.136</ecNumber>
        </recommendedName>
        <alternativeName>
            <fullName evidence="6">ADP-dependent NAD(P)HX dehydratase</fullName>
        </alternativeName>
    </domain>
    <domain>
        <recommendedName>
            <fullName evidence="6">NAD(P)H-hydrate epimerase</fullName>
            <ecNumber evidence="6">5.1.99.6</ecNumber>
        </recommendedName>
    </domain>
</protein>
<dbReference type="PIRSF" id="PIRSF017184">
    <property type="entry name" value="Nnr"/>
    <property type="match status" value="1"/>
</dbReference>
<evidence type="ECO:0000256" key="3">
    <source>
        <dbReference type="ARBA" id="ARBA00023268"/>
    </source>
</evidence>
<dbReference type="NCBIfam" id="TIGR00196">
    <property type="entry name" value="yjeF_cterm"/>
    <property type="match status" value="1"/>
</dbReference>
<comment type="similarity">
    <text evidence="5">Belongs to the NnrE/AIBP family.</text>
</comment>
<dbReference type="InterPro" id="IPR004443">
    <property type="entry name" value="YjeF_N_dom"/>
</dbReference>
<sequence length="496" mass="50432">MQATLAAYLAASIPLYRAEQVRRLDRYAIDTLGIAGLALMQRAGAAAFGALRERWPEVRSLCVLCGAGNNGGDGYVVARLARQAGFRVSVYALAAPERLKGDALSAYRLYRDDGGVAASALPERFEPDTVLVDGLLGTGLDRPVEGAYAQAIAAINESGRPVLALDIPSGLCADSGAPLGRAVRAQLTVTFIALKRGLYSGSAADYCGAVQLAGLDLPAGINAVIPAGAALLGELPSLPARRRCVHKGSHGHVLLIGGDRGYSGAARMAAEAAARVGAGLVSVATRAAHAAVLNLGRPELMVHGVESAEQLMPLLAKASVVAIGPGLGQTVWAKALFDAAVASGLPLVADADALNLLAAGRRRCDHWVLTPHPGEAARLLGKTGVEIQADRYGAVAALQSVYGGVALLKGAGTLIQGEQGPAYVSRAGNPGMASGGMGDVLTGVIAGLMAQGLAPLAAAAYGAALHGSAGDLAAEMGERGLLAADLLPRLRELLNR</sequence>
<evidence type="ECO:0000256" key="4">
    <source>
        <dbReference type="HAMAP-Rule" id="MF_01965"/>
    </source>
</evidence>
<dbReference type="RefSeq" id="WP_221047098.1">
    <property type="nucleotide sequence ID" value="NZ_AP019782.1"/>
</dbReference>
<dbReference type="InterPro" id="IPR017953">
    <property type="entry name" value="Carbohydrate_kinase_pred_CS"/>
</dbReference>
<dbReference type="EC" id="5.1.99.6" evidence="6"/>
<evidence type="ECO:0000259" key="8">
    <source>
        <dbReference type="PROSITE" id="PS51385"/>
    </source>
</evidence>
<feature type="binding site" evidence="5">
    <location>
        <position position="148"/>
    </location>
    <ligand>
        <name>(6S)-NADPHX</name>
        <dbReference type="ChEBI" id="CHEBI:64076"/>
    </ligand>
</feature>
<comment type="subunit">
    <text evidence="4">Homotetramer.</text>
</comment>
<feature type="binding site" evidence="5">
    <location>
        <position position="133"/>
    </location>
    <ligand>
        <name>K(+)</name>
        <dbReference type="ChEBI" id="CHEBI:29103"/>
    </ligand>
</feature>
<comment type="similarity">
    <text evidence="4">Belongs to the NnrD/CARKD family.</text>
</comment>
<feature type="domain" description="YjeF C-terminal" evidence="7">
    <location>
        <begin position="230"/>
        <end position="496"/>
    </location>
</feature>
<dbReference type="AlphaFoldDB" id="A0A8D4VNW6"/>
<keyword evidence="10" id="KW-1185">Reference proteome</keyword>
<dbReference type="NCBIfam" id="TIGR00197">
    <property type="entry name" value="yjeF_nterm"/>
    <property type="match status" value="1"/>
</dbReference>
<feature type="binding site" evidence="4">
    <location>
        <position position="438"/>
    </location>
    <ligand>
        <name>AMP</name>
        <dbReference type="ChEBI" id="CHEBI:456215"/>
    </ligand>
</feature>
<evidence type="ECO:0000259" key="7">
    <source>
        <dbReference type="PROSITE" id="PS51383"/>
    </source>
</evidence>
<feature type="binding site" evidence="5">
    <location>
        <position position="166"/>
    </location>
    <ligand>
        <name>(6S)-NADPHX</name>
        <dbReference type="ChEBI" id="CHEBI:64076"/>
    </ligand>
</feature>
<dbReference type="PROSITE" id="PS01050">
    <property type="entry name" value="YJEF_C_2"/>
    <property type="match status" value="1"/>
</dbReference>
<feature type="binding site" evidence="4">
    <location>
        <position position="265"/>
    </location>
    <ligand>
        <name>(6S)-NADPHX</name>
        <dbReference type="ChEBI" id="CHEBI:64076"/>
    </ligand>
</feature>
<proteinExistence type="inferred from homology"/>
<comment type="catalytic activity">
    <reaction evidence="5 6">
        <text>(6R)-NADHX = (6S)-NADHX</text>
        <dbReference type="Rhea" id="RHEA:32215"/>
        <dbReference type="ChEBI" id="CHEBI:64074"/>
        <dbReference type="ChEBI" id="CHEBI:64075"/>
        <dbReference type="EC" id="5.1.99.6"/>
    </reaction>
</comment>
<evidence type="ECO:0000256" key="2">
    <source>
        <dbReference type="ARBA" id="ARBA00022840"/>
    </source>
</evidence>
<comment type="function">
    <text evidence="5">Catalyzes the epimerization of the S- and R-forms of NAD(P)HX, a damaged form of NAD(P)H that is a result of enzymatic or heat-dependent hydration. This is a prerequisite for the S-specific NAD(P)H-hydrate dehydratase to allow the repair of both epimers of NAD(P)HX.</text>
</comment>
<comment type="cofactor">
    <cofactor evidence="5 6">
        <name>K(+)</name>
        <dbReference type="ChEBI" id="CHEBI:29103"/>
    </cofactor>
    <text evidence="5 6">Binds 1 potassium ion per subunit.</text>
</comment>
<accession>A0A8D4VNW6</accession>
<feature type="binding site" evidence="5">
    <location>
        <begin position="69"/>
        <end position="73"/>
    </location>
    <ligand>
        <name>(6S)-NADPHX</name>
        <dbReference type="ChEBI" id="CHEBI:64076"/>
    </ligand>
</feature>
<dbReference type="Proteomes" id="UP000824988">
    <property type="component" value="Chromosome"/>
</dbReference>
<dbReference type="EC" id="4.2.1.136" evidence="6"/>
<feature type="binding site" evidence="4">
    <location>
        <position position="326"/>
    </location>
    <ligand>
        <name>(6S)-NADPHX</name>
        <dbReference type="ChEBI" id="CHEBI:64076"/>
    </ligand>
</feature>
<keyword evidence="5 6" id="KW-0413">Isomerase</keyword>
<comment type="function">
    <text evidence="6">Bifunctional enzyme that catalyzes the epimerization of the S- and R-forms of NAD(P)HX and the dehydration of the S-form of NAD(P)HX at the expense of ADP, which is converted to AMP. This allows the repair of both epimers of NAD(P)HX, a damaged form of NAD(P)H that is a result of enzymatic or heat-dependent hydration.</text>
</comment>
<keyword evidence="4 6" id="KW-0521">NADP</keyword>
<reference evidence="9" key="1">
    <citation type="submission" date="2019-06" db="EMBL/GenBank/DDBJ databases">
        <title>Complete genome sequence of Methylogaea oryzae strain JCM16910.</title>
        <authorList>
            <person name="Asakawa S."/>
        </authorList>
    </citation>
    <scope>NUCLEOTIDE SEQUENCE</scope>
    <source>
        <strain evidence="9">E10</strain>
    </source>
</reference>
<keyword evidence="4 6" id="KW-0520">NAD</keyword>
<keyword evidence="5 6" id="KW-0630">Potassium</keyword>
<dbReference type="HAMAP" id="MF_01965">
    <property type="entry name" value="NADHX_dehydratase"/>
    <property type="match status" value="1"/>
</dbReference>
<gene>
    <name evidence="9" type="primary">nnr</name>
    <name evidence="4" type="synonym">nnrD</name>
    <name evidence="5" type="synonym">nnrE</name>
    <name evidence="9" type="ORF">MoryE10_22840</name>
</gene>
<keyword evidence="3" id="KW-0511">Multifunctional enzyme</keyword>
<feature type="binding site" evidence="4">
    <location>
        <begin position="409"/>
        <end position="413"/>
    </location>
    <ligand>
        <name>AMP</name>
        <dbReference type="ChEBI" id="CHEBI:456215"/>
    </ligand>
</feature>
<dbReference type="CDD" id="cd01171">
    <property type="entry name" value="YXKO-related"/>
    <property type="match status" value="1"/>
</dbReference>
<dbReference type="GO" id="GO:0052856">
    <property type="term" value="F:NAD(P)HX epimerase activity"/>
    <property type="evidence" value="ECO:0007669"/>
    <property type="project" value="UniProtKB-UniRule"/>
</dbReference>
<dbReference type="GO" id="GO:0005524">
    <property type="term" value="F:ATP binding"/>
    <property type="evidence" value="ECO:0007669"/>
    <property type="project" value="UniProtKB-KW"/>
</dbReference>
<dbReference type="GO" id="GO:0046496">
    <property type="term" value="P:nicotinamide nucleotide metabolic process"/>
    <property type="evidence" value="ECO:0007669"/>
    <property type="project" value="UniProtKB-UniRule"/>
</dbReference>
<comment type="cofactor">
    <cofactor evidence="4">
        <name>Mg(2+)</name>
        <dbReference type="ChEBI" id="CHEBI:18420"/>
    </cofactor>
</comment>
<dbReference type="Pfam" id="PF03853">
    <property type="entry name" value="YjeF_N"/>
    <property type="match status" value="1"/>
</dbReference>
<dbReference type="GO" id="GO:0046872">
    <property type="term" value="F:metal ion binding"/>
    <property type="evidence" value="ECO:0007669"/>
    <property type="project" value="UniProtKB-KW"/>
</dbReference>
<dbReference type="InterPro" id="IPR030677">
    <property type="entry name" value="Nnr"/>
</dbReference>
<keyword evidence="4 6" id="KW-0456">Lyase</keyword>
<keyword evidence="2 4" id="KW-0067">ATP-binding</keyword>
<evidence type="ECO:0000256" key="6">
    <source>
        <dbReference type="PIRNR" id="PIRNR017184"/>
    </source>
</evidence>
<dbReference type="PROSITE" id="PS51385">
    <property type="entry name" value="YJEF_N"/>
    <property type="match status" value="1"/>
</dbReference>
<comment type="function">
    <text evidence="4">Catalyzes the dehydration of the S-form of NAD(P)HX at the expense of ADP, which is converted to AMP. Together with NAD(P)HX epimerase, which catalyzes the epimerization of the S- and R-forms, the enzyme allows the repair of both epimers of NAD(P)HX, a damaged form of NAD(P)H that is a result of enzymatic or heat-dependent hydration.</text>
</comment>
<feature type="binding site" evidence="5">
    <location>
        <position position="70"/>
    </location>
    <ligand>
        <name>K(+)</name>
        <dbReference type="ChEBI" id="CHEBI:29103"/>
    </ligand>
</feature>
<feature type="domain" description="YjeF N-terminal" evidence="8">
    <location>
        <begin position="21"/>
        <end position="223"/>
    </location>
</feature>
<comment type="catalytic activity">
    <reaction evidence="5 6">
        <text>(6R)-NADPHX = (6S)-NADPHX</text>
        <dbReference type="Rhea" id="RHEA:32227"/>
        <dbReference type="ChEBI" id="CHEBI:64076"/>
        <dbReference type="ChEBI" id="CHEBI:64077"/>
        <dbReference type="EC" id="5.1.99.6"/>
    </reaction>
</comment>
<evidence type="ECO:0000313" key="9">
    <source>
        <dbReference type="EMBL" id="BBL71678.1"/>
    </source>
</evidence>
<dbReference type="InterPro" id="IPR000631">
    <property type="entry name" value="CARKD"/>
</dbReference>
<keyword evidence="5 6" id="KW-0479">Metal-binding</keyword>
<comment type="catalytic activity">
    <reaction evidence="4 6">
        <text>(6S)-NADPHX + ADP = AMP + phosphate + NADPH + H(+)</text>
        <dbReference type="Rhea" id="RHEA:32235"/>
        <dbReference type="ChEBI" id="CHEBI:15378"/>
        <dbReference type="ChEBI" id="CHEBI:43474"/>
        <dbReference type="ChEBI" id="CHEBI:57783"/>
        <dbReference type="ChEBI" id="CHEBI:64076"/>
        <dbReference type="ChEBI" id="CHEBI:456215"/>
        <dbReference type="ChEBI" id="CHEBI:456216"/>
        <dbReference type="EC" id="4.2.1.136"/>
    </reaction>
</comment>
<dbReference type="EMBL" id="AP019782">
    <property type="protein sequence ID" value="BBL71678.1"/>
    <property type="molecule type" value="Genomic_DNA"/>
</dbReference>
<keyword evidence="1 4" id="KW-0547">Nucleotide-binding</keyword>
<feature type="binding site" evidence="5">
    <location>
        <begin position="137"/>
        <end position="143"/>
    </location>
    <ligand>
        <name>(6S)-NADPHX</name>
        <dbReference type="ChEBI" id="CHEBI:64076"/>
    </ligand>
</feature>